<organism evidence="1 2">
    <name type="scientific">Nocardia puris</name>
    <dbReference type="NCBI Taxonomy" id="208602"/>
    <lineage>
        <taxon>Bacteria</taxon>
        <taxon>Bacillati</taxon>
        <taxon>Actinomycetota</taxon>
        <taxon>Actinomycetes</taxon>
        <taxon>Mycobacteriales</taxon>
        <taxon>Nocardiaceae</taxon>
        <taxon>Nocardia</taxon>
    </lineage>
</organism>
<evidence type="ECO:0000313" key="2">
    <source>
        <dbReference type="Proteomes" id="UP000252586"/>
    </source>
</evidence>
<dbReference type="RefSeq" id="WP_267470199.1">
    <property type="nucleotide sequence ID" value="NZ_CP107943.1"/>
</dbReference>
<reference evidence="1 2" key="1">
    <citation type="submission" date="2018-06" db="EMBL/GenBank/DDBJ databases">
        <title>Genomic Encyclopedia of Type Strains, Phase IV (KMG-IV): sequencing the most valuable type-strain genomes for metagenomic binning, comparative biology and taxonomic classification.</title>
        <authorList>
            <person name="Goeker M."/>
        </authorList>
    </citation>
    <scope>NUCLEOTIDE SEQUENCE [LARGE SCALE GENOMIC DNA]</scope>
    <source>
        <strain evidence="1 2">DSM 44599</strain>
    </source>
</reference>
<proteinExistence type="predicted"/>
<sequence>MTVTDGFVAGGVGVRAGGAIVGGRVNVAGGAGSGRFGQRSS</sequence>
<dbReference type="AlphaFoldDB" id="A0A366DJH5"/>
<protein>
    <submittedName>
        <fullName evidence="1">Uncharacterized protein</fullName>
    </submittedName>
</protein>
<dbReference type="Proteomes" id="UP000252586">
    <property type="component" value="Unassembled WGS sequence"/>
</dbReference>
<gene>
    <name evidence="1" type="ORF">DFR74_106117</name>
</gene>
<evidence type="ECO:0000313" key="1">
    <source>
        <dbReference type="EMBL" id="RBO90232.1"/>
    </source>
</evidence>
<accession>A0A366DJH5</accession>
<name>A0A366DJH5_9NOCA</name>
<comment type="caution">
    <text evidence="1">The sequence shown here is derived from an EMBL/GenBank/DDBJ whole genome shotgun (WGS) entry which is preliminary data.</text>
</comment>
<keyword evidence="2" id="KW-1185">Reference proteome</keyword>
<dbReference type="EMBL" id="QNRE01000006">
    <property type="protein sequence ID" value="RBO90232.1"/>
    <property type="molecule type" value="Genomic_DNA"/>
</dbReference>